<dbReference type="PROSITE" id="PS51257">
    <property type="entry name" value="PROKAR_LIPOPROTEIN"/>
    <property type="match status" value="1"/>
</dbReference>
<proteinExistence type="predicted"/>
<sequence>MKVGNIVQSAVATACDRSEKEKLEEESDDVYFGPETFAINFESSVRFLVRGLVKADAFDAGHGLSELDEEEVVANLTAGDPVDLPNGGQAEAGQLEYKCQVIFRTVSVTRYQAYIAVTGTPKGKGDEEAPTKRCQLYSGPLLSSQACVYSSEDSSEQETAFLKALKDFGKMLPVVNWFI</sequence>
<reference evidence="1" key="1">
    <citation type="submission" date="2020-11" db="EMBL/GenBank/DDBJ databases">
        <authorList>
            <person name="Tran Van P."/>
        </authorList>
    </citation>
    <scope>NUCLEOTIDE SEQUENCE</scope>
</reference>
<name>A0A7R8ZR88_9CRUS</name>
<organism evidence="1">
    <name type="scientific">Cyprideis torosa</name>
    <dbReference type="NCBI Taxonomy" id="163714"/>
    <lineage>
        <taxon>Eukaryota</taxon>
        <taxon>Metazoa</taxon>
        <taxon>Ecdysozoa</taxon>
        <taxon>Arthropoda</taxon>
        <taxon>Crustacea</taxon>
        <taxon>Oligostraca</taxon>
        <taxon>Ostracoda</taxon>
        <taxon>Podocopa</taxon>
        <taxon>Podocopida</taxon>
        <taxon>Cytherocopina</taxon>
        <taxon>Cytheroidea</taxon>
        <taxon>Cytherideidae</taxon>
        <taxon>Cyprideis</taxon>
    </lineage>
</organism>
<evidence type="ECO:0000313" key="1">
    <source>
        <dbReference type="EMBL" id="CAD7228631.1"/>
    </source>
</evidence>
<dbReference type="EMBL" id="OB661624">
    <property type="protein sequence ID" value="CAD7228631.1"/>
    <property type="molecule type" value="Genomic_DNA"/>
</dbReference>
<accession>A0A7R8ZR88</accession>
<protein>
    <submittedName>
        <fullName evidence="1">Uncharacterized protein</fullName>
    </submittedName>
</protein>
<dbReference type="AlphaFoldDB" id="A0A7R8ZR88"/>
<gene>
    <name evidence="1" type="ORF">CTOB1V02_LOCUS6511</name>
</gene>